<evidence type="ECO:0000313" key="1">
    <source>
        <dbReference type="EMBL" id="ADZ09857.1"/>
    </source>
</evidence>
<accession>F0T9A6</accession>
<dbReference type="eggNOG" id="arCOG02994">
    <property type="taxonomic scope" value="Archaea"/>
</dbReference>
<dbReference type="STRING" id="877455.Metbo_1631"/>
<protein>
    <submittedName>
        <fullName evidence="1">Cupin 2 conserved barrel domain protein</fullName>
    </submittedName>
</protein>
<reference evidence="1 2" key="2">
    <citation type="journal article" date="2014" name="Int. J. Syst. Evol. Microbiol.">
        <title>Methanobacterium paludis sp. nov. and a novel strain of Methanobacterium lacus isolated from northern peatlands.</title>
        <authorList>
            <person name="Cadillo-Quiroz H."/>
            <person name="Brauer S.L."/>
            <person name="Goodson N."/>
            <person name="Yavitt J.B."/>
            <person name="Zinder S.H."/>
        </authorList>
    </citation>
    <scope>NUCLEOTIDE SEQUENCE [LARGE SCALE GENOMIC DNA]</scope>
    <source>
        <strain evidence="1 2">AL-21</strain>
    </source>
</reference>
<dbReference type="Proteomes" id="UP000007490">
    <property type="component" value="Chromosome"/>
</dbReference>
<gene>
    <name evidence="1" type="ordered locus">Metbo_1631</name>
</gene>
<keyword evidence="2" id="KW-1185">Reference proteome</keyword>
<dbReference type="Gene3D" id="2.60.120.10">
    <property type="entry name" value="Jelly Rolls"/>
    <property type="match status" value="1"/>
</dbReference>
<dbReference type="RefSeq" id="WP_013645208.1">
    <property type="nucleotide sequence ID" value="NC_015216.1"/>
</dbReference>
<name>F0T9A6_METLA</name>
<dbReference type="InterPro" id="IPR014710">
    <property type="entry name" value="RmlC-like_jellyroll"/>
</dbReference>
<dbReference type="GeneID" id="10278088"/>
<dbReference type="EMBL" id="CP002551">
    <property type="protein sequence ID" value="ADZ09857.1"/>
    <property type="molecule type" value="Genomic_DNA"/>
</dbReference>
<dbReference type="KEGG" id="mel:Metbo_1631"/>
<organism evidence="1 2">
    <name type="scientific">Methanobacterium lacus (strain AL-21)</name>
    <dbReference type="NCBI Taxonomy" id="877455"/>
    <lineage>
        <taxon>Archaea</taxon>
        <taxon>Methanobacteriati</taxon>
        <taxon>Methanobacteriota</taxon>
        <taxon>Methanomada group</taxon>
        <taxon>Methanobacteria</taxon>
        <taxon>Methanobacteriales</taxon>
        <taxon>Methanobacteriaceae</taxon>
        <taxon>Methanobacterium</taxon>
    </lineage>
</organism>
<dbReference type="InterPro" id="IPR011051">
    <property type="entry name" value="RmlC_Cupin_sf"/>
</dbReference>
<proteinExistence type="predicted"/>
<reference evidence="2" key="1">
    <citation type="submission" date="2011-02" db="EMBL/GenBank/DDBJ databases">
        <title>Complete sequence of Methanobacterium sp. AL-21.</title>
        <authorList>
            <consortium name="US DOE Joint Genome Institute"/>
            <person name="Lucas S."/>
            <person name="Copeland A."/>
            <person name="Lapidus A."/>
            <person name="Cheng J.-F."/>
            <person name="Goodwin L."/>
            <person name="Pitluck S."/>
            <person name="Chertkov O."/>
            <person name="Detter J.C."/>
            <person name="Han C."/>
            <person name="Tapia R."/>
            <person name="Land M."/>
            <person name="Hauser L."/>
            <person name="Kyrpides N."/>
            <person name="Ivanova N."/>
            <person name="Mikhailova N."/>
            <person name="Pagani I."/>
            <person name="Cadillo-Quiroz H."/>
            <person name="Imachi H."/>
            <person name="Zinder S."/>
            <person name="Liu W."/>
            <person name="Woyke T."/>
        </authorList>
    </citation>
    <scope>NUCLEOTIDE SEQUENCE [LARGE SCALE GENOMIC DNA]</scope>
    <source>
        <strain evidence="2">AL-21</strain>
    </source>
</reference>
<dbReference type="SUPFAM" id="SSF51182">
    <property type="entry name" value="RmlC-like cupins"/>
    <property type="match status" value="1"/>
</dbReference>
<sequence>MSSIPDVMDVAKSGYNLLLENNRVRVLEIRLKPGEKSPMHNHPNDHVIYVVKDAEFKLYFPNGNTEVFKLVEGQVKWIKAGSHQTENVGSTEGHCIVVETKN</sequence>
<dbReference type="HOGENOM" id="CLU_130991_0_0_2"/>
<evidence type="ECO:0000313" key="2">
    <source>
        <dbReference type="Proteomes" id="UP000007490"/>
    </source>
</evidence>
<dbReference type="AlphaFoldDB" id="F0T9A6"/>
<dbReference type="OrthoDB" id="359308at2157"/>